<dbReference type="Proteomes" id="UP000076727">
    <property type="component" value="Unassembled WGS sequence"/>
</dbReference>
<keyword evidence="3" id="KW-1185">Reference proteome</keyword>
<reference evidence="2 3" key="1">
    <citation type="journal article" date="2016" name="Mol. Biol. Evol.">
        <title>Comparative Genomics of Early-Diverging Mushroom-Forming Fungi Provides Insights into the Origins of Lignocellulose Decay Capabilities.</title>
        <authorList>
            <person name="Nagy L.G."/>
            <person name="Riley R."/>
            <person name="Tritt A."/>
            <person name="Adam C."/>
            <person name="Daum C."/>
            <person name="Floudas D."/>
            <person name="Sun H."/>
            <person name="Yadav J.S."/>
            <person name="Pangilinan J."/>
            <person name="Larsson K.H."/>
            <person name="Matsuura K."/>
            <person name="Barry K."/>
            <person name="Labutti K."/>
            <person name="Kuo R."/>
            <person name="Ohm R.A."/>
            <person name="Bhattacharya S.S."/>
            <person name="Shirouzu T."/>
            <person name="Yoshinaga Y."/>
            <person name="Martin F.M."/>
            <person name="Grigoriev I.V."/>
            <person name="Hibbett D.S."/>
        </authorList>
    </citation>
    <scope>NUCLEOTIDE SEQUENCE [LARGE SCALE GENOMIC DNA]</scope>
    <source>
        <strain evidence="2 3">L-15889</strain>
    </source>
</reference>
<evidence type="ECO:0000256" key="1">
    <source>
        <dbReference type="SAM" id="MobiDB-lite"/>
    </source>
</evidence>
<feature type="compositionally biased region" description="Basic and acidic residues" evidence="1">
    <location>
        <begin position="344"/>
        <end position="356"/>
    </location>
</feature>
<name>A0A165M9Z7_9APHY</name>
<dbReference type="EMBL" id="KV429106">
    <property type="protein sequence ID" value="KZT65412.1"/>
    <property type="molecule type" value="Genomic_DNA"/>
</dbReference>
<proteinExistence type="predicted"/>
<dbReference type="AlphaFoldDB" id="A0A165M9Z7"/>
<accession>A0A165M9Z7</accession>
<feature type="region of interest" description="Disordered" evidence="1">
    <location>
        <begin position="271"/>
        <end position="293"/>
    </location>
</feature>
<evidence type="ECO:0000313" key="2">
    <source>
        <dbReference type="EMBL" id="KZT65412.1"/>
    </source>
</evidence>
<protein>
    <submittedName>
        <fullName evidence="2">Uncharacterized protein</fullName>
    </submittedName>
</protein>
<evidence type="ECO:0000313" key="3">
    <source>
        <dbReference type="Proteomes" id="UP000076727"/>
    </source>
</evidence>
<gene>
    <name evidence="2" type="ORF">DAEQUDRAFT_740674</name>
</gene>
<organism evidence="2 3">
    <name type="scientific">Daedalea quercina L-15889</name>
    <dbReference type="NCBI Taxonomy" id="1314783"/>
    <lineage>
        <taxon>Eukaryota</taxon>
        <taxon>Fungi</taxon>
        <taxon>Dikarya</taxon>
        <taxon>Basidiomycota</taxon>
        <taxon>Agaricomycotina</taxon>
        <taxon>Agaricomycetes</taxon>
        <taxon>Polyporales</taxon>
        <taxon>Fomitopsis</taxon>
    </lineage>
</organism>
<feature type="region of interest" description="Disordered" evidence="1">
    <location>
        <begin position="344"/>
        <end position="363"/>
    </location>
</feature>
<sequence length="411" mass="44306">MPHFESGSDGMRCGSAALEAPGKRDVGIDGMGKGSAYSRGVRVRVDTGPRRRMLHHLLGHRAGLDAGRISGGVCICAVSELAVTRSCPRKRVRADSMARHRAGMRDAGDSVRSLLTAASARGPARGFASRFALLLLPVMRGPSSWGRSNSKWPAAGKLSDWMPSGQWGEAAAEGAALIDEQSSDWVGVRASSHWPHPVVRLPSQARLQYRTWPEATTITRLYHLPGLAKGEQAAQARLERSGLRCVIPALRAAQRESLVAWGVTEGRDGEAMATQTGNAKPNKAGEGPDARRGYGIEDRRRVDVDVDSPFNFAQKPPQDMMGAHQSSPPAVTVHARWPSATEAYHAHPDPQRESRRAKSAPGSSSLVLVLAPAARYASSALGLRLHHGRHPACVRPNPWPSKLLHRNAGWQ</sequence>